<proteinExistence type="predicted"/>
<gene>
    <name evidence="1" type="ORF">Amon01_001021300</name>
</gene>
<keyword evidence="2" id="KW-1185">Reference proteome</keyword>
<dbReference type="Proteomes" id="UP001165063">
    <property type="component" value="Unassembled WGS sequence"/>
</dbReference>
<name>A0A9W6T9D2_AMBMO</name>
<reference evidence="1" key="1">
    <citation type="submission" date="2023-04" db="EMBL/GenBank/DDBJ databases">
        <title>Ambrosiozyma monospora NBRC 1965.</title>
        <authorList>
            <person name="Ichikawa N."/>
            <person name="Sato H."/>
            <person name="Tonouchi N."/>
        </authorList>
    </citation>
    <scope>NUCLEOTIDE SEQUENCE</scope>
    <source>
        <strain evidence="1">NBRC 1965</strain>
    </source>
</reference>
<comment type="caution">
    <text evidence="1">The sequence shown here is derived from an EMBL/GenBank/DDBJ whole genome shotgun (WGS) entry which is preliminary data.</text>
</comment>
<accession>A0A9W6T9D2</accession>
<dbReference type="AlphaFoldDB" id="A0A9W6T9D2"/>
<evidence type="ECO:0000313" key="1">
    <source>
        <dbReference type="EMBL" id="GME85799.1"/>
    </source>
</evidence>
<protein>
    <submittedName>
        <fullName evidence="1">Unnamed protein product</fullName>
    </submittedName>
</protein>
<dbReference type="EMBL" id="BSXU01018885">
    <property type="protein sequence ID" value="GME85799.1"/>
    <property type="molecule type" value="Genomic_DNA"/>
</dbReference>
<evidence type="ECO:0000313" key="2">
    <source>
        <dbReference type="Proteomes" id="UP001165063"/>
    </source>
</evidence>
<sequence length="313" mass="35192">MLTWWCVFQGTNSVETLIDWDRESSSALHMLNSKDDITFKEWQEHIGKTGKQITIENTITTTNDLPKELTESHFGQLSGEYNLDEMENEESMDIQKIMLSDDYENASKRLIKVPKDLQDTILTHHSVIEVPSEGRLTRSKVKMLATRIERKNGPTFVGRPDPAFVAGYKKNFSDFASVAQSSKKNLSDFAFVAQSSKNVVKTTKTLDQDLNLKDGNFCEIGGGDLIVGGVDSGGADDGDSCGVLNGKRKYEDVDHDGMRPRVGFIEFKLDTTKNCFDCCDGGETVYEHGKAEWYLKARRKDGKKFEFRIGSVR</sequence>
<organism evidence="1 2">
    <name type="scientific">Ambrosiozyma monospora</name>
    <name type="common">Yeast</name>
    <name type="synonym">Endomycopsis monosporus</name>
    <dbReference type="NCBI Taxonomy" id="43982"/>
    <lineage>
        <taxon>Eukaryota</taxon>
        <taxon>Fungi</taxon>
        <taxon>Dikarya</taxon>
        <taxon>Ascomycota</taxon>
        <taxon>Saccharomycotina</taxon>
        <taxon>Pichiomycetes</taxon>
        <taxon>Pichiales</taxon>
        <taxon>Pichiaceae</taxon>
        <taxon>Ambrosiozyma</taxon>
    </lineage>
</organism>